<feature type="region of interest" description="Disordered" evidence="3">
    <location>
        <begin position="87"/>
        <end position="128"/>
    </location>
</feature>
<dbReference type="Gene3D" id="1.20.5.1190">
    <property type="entry name" value="iswi atpase"/>
    <property type="match status" value="1"/>
</dbReference>
<dbReference type="OMA" id="VQSERFN"/>
<dbReference type="InterPro" id="IPR000048">
    <property type="entry name" value="IQ_motif_EF-hand-BS"/>
</dbReference>
<dbReference type="Gramene" id="EOY18555">
    <property type="protein sequence ID" value="EOY18555"/>
    <property type="gene ID" value="TCM_043085"/>
</dbReference>
<feature type="compositionally biased region" description="Basic and acidic residues" evidence="3">
    <location>
        <begin position="31"/>
        <end position="44"/>
    </location>
</feature>
<accession>A0A061FMJ5</accession>
<sequence length="556" mass="62438">MLTLLVFSTFTSMEQTKPEKDRKKIKRKKGWERVERKKERERERIKEKVPIFEQRSGNFPMHRSFIFGIWVMGKKGGWFSAVKKVLSPESKKDQRTPKSKKKWFGKSKDLGPVPLPEETEVTAPPLPPPTEDVKLAEAENEQSKHAYSVALATAMAAEAAVAAAQAAAEVVRLTSVPRYPGKSKEEIAAIKIQTAFRGYLARRALRALRGLVRLKSLIQGQSVKRQATSTLRCMQTLARVQSQIRARRIRMLEENQALQRQLQQKCEKELEKLRASMGEDWNDSTQSKEQIDARQQNKQEAAMRRERALAYAFSHQQSWKNSSKSVNPTFMDPNNPHWGWSWLERWMAARPWENRSTTDNHDRGSVKSMGARSMSIGEISRAYSRRDLNNDNKPSPTPPKSSRPPSRQSPSTPPSKAPSISSVSSKIKLPSPRGSQWGGDEDSRSMLSVQSERYRRHSIAGSSVRDDESLASSPAVPSYMAPTQSTKARSRLPSPLGLEKNGTPDRGSAGSAKKRLSFSPSPAGNRRHSGPPKVDITPVKDIKMHKEEKLSNGGGR</sequence>
<dbReference type="Pfam" id="PF00612">
    <property type="entry name" value="IQ"/>
    <property type="match status" value="1"/>
</dbReference>
<organism evidence="4 5">
    <name type="scientific">Theobroma cacao</name>
    <name type="common">Cacao</name>
    <name type="synonym">Cocoa</name>
    <dbReference type="NCBI Taxonomy" id="3641"/>
    <lineage>
        <taxon>Eukaryota</taxon>
        <taxon>Viridiplantae</taxon>
        <taxon>Streptophyta</taxon>
        <taxon>Embryophyta</taxon>
        <taxon>Tracheophyta</taxon>
        <taxon>Spermatophyta</taxon>
        <taxon>Magnoliopsida</taxon>
        <taxon>eudicotyledons</taxon>
        <taxon>Gunneridae</taxon>
        <taxon>Pentapetalae</taxon>
        <taxon>rosids</taxon>
        <taxon>malvids</taxon>
        <taxon>Malvales</taxon>
        <taxon>Malvaceae</taxon>
        <taxon>Byttnerioideae</taxon>
        <taxon>Theobroma</taxon>
    </lineage>
</organism>
<proteinExistence type="inferred from homology"/>
<evidence type="ECO:0000256" key="1">
    <source>
        <dbReference type="ARBA" id="ARBA00022860"/>
    </source>
</evidence>
<feature type="compositionally biased region" description="Basic and acidic residues" evidence="3">
    <location>
        <begin position="289"/>
        <end position="305"/>
    </location>
</feature>
<dbReference type="PANTHER" id="PTHR32295:SF216">
    <property type="entry name" value="PROTEIN IQ-DOMAIN 3"/>
    <property type="match status" value="1"/>
</dbReference>
<name>A0A061FMJ5_THECC</name>
<feature type="region of interest" description="Disordered" evidence="3">
    <location>
        <begin position="276"/>
        <end position="305"/>
    </location>
</feature>
<dbReference type="InParanoid" id="A0A061FMJ5"/>
<keyword evidence="5" id="KW-1185">Reference proteome</keyword>
<feature type="compositionally biased region" description="Basic and acidic residues" evidence="3">
    <location>
        <begin position="538"/>
        <end position="550"/>
    </location>
</feature>
<dbReference type="eggNOG" id="ENOG502QUAG">
    <property type="taxonomic scope" value="Eukaryota"/>
</dbReference>
<dbReference type="FunCoup" id="A0A061FMJ5">
    <property type="interactions" value="1144"/>
</dbReference>
<gene>
    <name evidence="4" type="ORF">TCM_043085</name>
</gene>
<keyword evidence="1" id="KW-0112">Calmodulin-binding</keyword>
<feature type="region of interest" description="Disordered" evidence="3">
    <location>
        <begin position="13"/>
        <end position="44"/>
    </location>
</feature>
<feature type="compositionally biased region" description="Low complexity" evidence="3">
    <location>
        <begin position="417"/>
        <end position="432"/>
    </location>
</feature>
<comment type="similarity">
    <text evidence="2">Belongs to the IQD family.</text>
</comment>
<dbReference type="AlphaFoldDB" id="A0A061FMJ5"/>
<reference evidence="4 5" key="1">
    <citation type="journal article" date="2013" name="Genome Biol.">
        <title>The genome sequence of the most widely cultivated cacao type and its use to identify candidate genes regulating pod color.</title>
        <authorList>
            <person name="Motamayor J.C."/>
            <person name="Mockaitis K."/>
            <person name="Schmutz J."/>
            <person name="Haiminen N."/>
            <person name="Iii D.L."/>
            <person name="Cornejo O."/>
            <person name="Findley S.D."/>
            <person name="Zheng P."/>
            <person name="Utro F."/>
            <person name="Royaert S."/>
            <person name="Saski C."/>
            <person name="Jenkins J."/>
            <person name="Podicheti R."/>
            <person name="Zhao M."/>
            <person name="Scheffler B.E."/>
            <person name="Stack J.C."/>
            <person name="Feltus F.A."/>
            <person name="Mustiga G.M."/>
            <person name="Amores F."/>
            <person name="Phillips W."/>
            <person name="Marelli J.P."/>
            <person name="May G.D."/>
            <person name="Shapiro H."/>
            <person name="Ma J."/>
            <person name="Bustamante C.D."/>
            <person name="Schnell R.J."/>
            <person name="Main D."/>
            <person name="Gilbert D."/>
            <person name="Parida L."/>
            <person name="Kuhn D.N."/>
        </authorList>
    </citation>
    <scope>NUCLEOTIDE SEQUENCE [LARGE SCALE GENOMIC DNA]</scope>
    <source>
        <strain evidence="5">cv. Matina 1-6</strain>
    </source>
</reference>
<feature type="compositionally biased region" description="Basic and acidic residues" evidence="3">
    <location>
        <begin position="354"/>
        <end position="365"/>
    </location>
</feature>
<dbReference type="EMBL" id="CM001888">
    <property type="protein sequence ID" value="EOY18555.1"/>
    <property type="molecule type" value="Genomic_DNA"/>
</dbReference>
<dbReference type="SMART" id="SM00015">
    <property type="entry name" value="IQ"/>
    <property type="match status" value="1"/>
</dbReference>
<dbReference type="PROSITE" id="PS50096">
    <property type="entry name" value="IQ"/>
    <property type="match status" value="1"/>
</dbReference>
<feature type="region of interest" description="Disordered" evidence="3">
    <location>
        <begin position="354"/>
        <end position="556"/>
    </location>
</feature>
<evidence type="ECO:0000313" key="5">
    <source>
        <dbReference type="Proteomes" id="UP000026915"/>
    </source>
</evidence>
<dbReference type="GO" id="GO:0005516">
    <property type="term" value="F:calmodulin binding"/>
    <property type="evidence" value="ECO:0007669"/>
    <property type="project" value="UniProtKB-KW"/>
</dbReference>
<dbReference type="PANTHER" id="PTHR32295">
    <property type="entry name" value="IQ-DOMAIN 5-RELATED"/>
    <property type="match status" value="1"/>
</dbReference>
<evidence type="ECO:0000313" key="4">
    <source>
        <dbReference type="EMBL" id="EOY18555.1"/>
    </source>
</evidence>
<dbReference type="STRING" id="3641.A0A061FMJ5"/>
<protein>
    <submittedName>
        <fullName evidence="4">IQ-domain 3 isoform 1</fullName>
    </submittedName>
</protein>
<evidence type="ECO:0000256" key="2">
    <source>
        <dbReference type="ARBA" id="ARBA00024341"/>
    </source>
</evidence>
<dbReference type="Proteomes" id="UP000026915">
    <property type="component" value="Chromosome 10"/>
</dbReference>
<evidence type="ECO:0000256" key="3">
    <source>
        <dbReference type="SAM" id="MobiDB-lite"/>
    </source>
</evidence>